<dbReference type="EMBL" id="MU006237">
    <property type="protein sequence ID" value="KAF2821449.1"/>
    <property type="molecule type" value="Genomic_DNA"/>
</dbReference>
<dbReference type="InterPro" id="IPR002347">
    <property type="entry name" value="SDR_fam"/>
</dbReference>
<dbReference type="AlphaFoldDB" id="A0A6A6ZLB5"/>
<dbReference type="PANTHER" id="PTHR47534:SF3">
    <property type="entry name" value="ALCOHOL DEHYDROGENASE-LIKE C-TERMINAL DOMAIN-CONTAINING PROTEIN"/>
    <property type="match status" value="1"/>
</dbReference>
<dbReference type="OrthoDB" id="2898509at2759"/>
<evidence type="ECO:0000313" key="3">
    <source>
        <dbReference type="Proteomes" id="UP000799424"/>
    </source>
</evidence>
<keyword evidence="3" id="KW-1185">Reference proteome</keyword>
<dbReference type="Gene3D" id="3.40.50.720">
    <property type="entry name" value="NAD(P)-binding Rossmann-like Domain"/>
    <property type="match status" value="1"/>
</dbReference>
<dbReference type="Proteomes" id="UP000799424">
    <property type="component" value="Unassembled WGS sequence"/>
</dbReference>
<evidence type="ECO:0000313" key="2">
    <source>
        <dbReference type="EMBL" id="KAF2821449.1"/>
    </source>
</evidence>
<gene>
    <name evidence="2" type="ORF">CC86DRAFT_104442</name>
</gene>
<dbReference type="GO" id="GO:0016491">
    <property type="term" value="F:oxidoreductase activity"/>
    <property type="evidence" value="ECO:0007669"/>
    <property type="project" value="UniProtKB-KW"/>
</dbReference>
<name>A0A6A6ZLB5_9PLEO</name>
<evidence type="ECO:0000256" key="1">
    <source>
        <dbReference type="ARBA" id="ARBA00023002"/>
    </source>
</evidence>
<keyword evidence="1" id="KW-0560">Oxidoreductase</keyword>
<dbReference type="PANTHER" id="PTHR47534">
    <property type="entry name" value="YALI0E05731P"/>
    <property type="match status" value="1"/>
</dbReference>
<dbReference type="InterPro" id="IPR052228">
    <property type="entry name" value="Sec_Metab_Biosynth_Oxidored"/>
</dbReference>
<proteinExistence type="predicted"/>
<dbReference type="Pfam" id="PF00106">
    <property type="entry name" value="adh_short"/>
    <property type="match status" value="1"/>
</dbReference>
<dbReference type="InterPro" id="IPR036291">
    <property type="entry name" value="NAD(P)-bd_dom_sf"/>
</dbReference>
<dbReference type="SUPFAM" id="SSF51735">
    <property type="entry name" value="NAD(P)-binding Rossmann-fold domains"/>
    <property type="match status" value="1"/>
</dbReference>
<organism evidence="2 3">
    <name type="scientific">Ophiobolus disseminans</name>
    <dbReference type="NCBI Taxonomy" id="1469910"/>
    <lineage>
        <taxon>Eukaryota</taxon>
        <taxon>Fungi</taxon>
        <taxon>Dikarya</taxon>
        <taxon>Ascomycota</taxon>
        <taxon>Pezizomycotina</taxon>
        <taxon>Dothideomycetes</taxon>
        <taxon>Pleosporomycetidae</taxon>
        <taxon>Pleosporales</taxon>
        <taxon>Pleosporineae</taxon>
        <taxon>Phaeosphaeriaceae</taxon>
        <taxon>Ophiobolus</taxon>
    </lineage>
</organism>
<reference evidence="2" key="1">
    <citation type="journal article" date="2020" name="Stud. Mycol.">
        <title>101 Dothideomycetes genomes: a test case for predicting lifestyles and emergence of pathogens.</title>
        <authorList>
            <person name="Haridas S."/>
            <person name="Albert R."/>
            <person name="Binder M."/>
            <person name="Bloem J."/>
            <person name="Labutti K."/>
            <person name="Salamov A."/>
            <person name="Andreopoulos B."/>
            <person name="Baker S."/>
            <person name="Barry K."/>
            <person name="Bills G."/>
            <person name="Bluhm B."/>
            <person name="Cannon C."/>
            <person name="Castanera R."/>
            <person name="Culley D."/>
            <person name="Daum C."/>
            <person name="Ezra D."/>
            <person name="Gonzalez J."/>
            <person name="Henrissat B."/>
            <person name="Kuo A."/>
            <person name="Liang C."/>
            <person name="Lipzen A."/>
            <person name="Lutzoni F."/>
            <person name="Magnuson J."/>
            <person name="Mondo S."/>
            <person name="Nolan M."/>
            <person name="Ohm R."/>
            <person name="Pangilinan J."/>
            <person name="Park H.-J."/>
            <person name="Ramirez L."/>
            <person name="Alfaro M."/>
            <person name="Sun H."/>
            <person name="Tritt A."/>
            <person name="Yoshinaga Y."/>
            <person name="Zwiers L.-H."/>
            <person name="Turgeon B."/>
            <person name="Goodwin S."/>
            <person name="Spatafora J."/>
            <person name="Crous P."/>
            <person name="Grigoriev I."/>
        </authorList>
    </citation>
    <scope>NUCLEOTIDE SEQUENCE</scope>
    <source>
        <strain evidence="2">CBS 113818</strain>
    </source>
</reference>
<accession>A0A6A6ZLB5</accession>
<sequence>MVALSDVLASNAQIQSNLPKGLIAIFAGATSGIGEVTLKTFVRYAVEPRIYIIARNQTAAERVIAECRQINAKGQYEFIYADLMLIKETDRACEQIKRKEKLVNLVVLSAGQFIFDRKPTSEGLNALLATGCYSRFRIAQQLLPLLTAAASTTPLARVVNVSSGTYEGDVVTSDMQVQNLSFTKAFSEMKPHVASIATLYLEALADQAPTVSFVHDFPGPVYSNLHKNAIGVFGLLIRVITEVIYAFLGRWLFVPIEESGERHVYFATSKNYRPRAGTAVGMALEGVNAAEGSDGLVGSGVYSINWDGEKRTEASVSALKKLRAKGVKEIVWDHVTGEFDRITAGM</sequence>
<protein>
    <submittedName>
        <fullName evidence="2">Hydrogenase/reductase-like protein</fullName>
    </submittedName>
</protein>